<evidence type="ECO:0000256" key="3">
    <source>
        <dbReference type="ARBA" id="ARBA00011245"/>
    </source>
</evidence>
<evidence type="ECO:0000256" key="5">
    <source>
        <dbReference type="ARBA" id="ARBA00022729"/>
    </source>
</evidence>
<name>A0AAV7E8T1_ARIFI</name>
<feature type="domain" description="MD-2-related lipid-recognition" evidence="8">
    <location>
        <begin position="26"/>
        <end position="142"/>
    </location>
</feature>
<comment type="similarity">
    <text evidence="2">Belongs to the NPC2 family.</text>
</comment>
<keyword evidence="6" id="KW-0445">Lipid transport</keyword>
<evidence type="ECO:0000256" key="2">
    <source>
        <dbReference type="ARBA" id="ARBA00006370"/>
    </source>
</evidence>
<evidence type="ECO:0000313" key="10">
    <source>
        <dbReference type="Proteomes" id="UP000825729"/>
    </source>
</evidence>
<dbReference type="Gene3D" id="2.60.40.770">
    <property type="match status" value="1"/>
</dbReference>
<comment type="function">
    <text evidence="1">Catalyzes the intermembrane transfer of phosphatidylglycerol and phosphatidylinositol.</text>
</comment>
<dbReference type="FunFam" id="2.60.40.770:FF:000002">
    <property type="entry name" value="putative phosphatidylglycerol/phosphatidylinositol transfer protein DDB_G0282179"/>
    <property type="match status" value="1"/>
</dbReference>
<comment type="subunit">
    <text evidence="3">Monomer.</text>
</comment>
<feature type="chain" id="PRO_5043709134" description="MD-2-related lipid-recognition domain-containing protein" evidence="7">
    <location>
        <begin position="24"/>
        <end position="153"/>
    </location>
</feature>
<dbReference type="InterPro" id="IPR003172">
    <property type="entry name" value="ML_dom"/>
</dbReference>
<evidence type="ECO:0000259" key="8">
    <source>
        <dbReference type="SMART" id="SM00737"/>
    </source>
</evidence>
<organism evidence="9 10">
    <name type="scientific">Aristolochia fimbriata</name>
    <name type="common">White veined hardy Dutchman's pipe vine</name>
    <dbReference type="NCBI Taxonomy" id="158543"/>
    <lineage>
        <taxon>Eukaryota</taxon>
        <taxon>Viridiplantae</taxon>
        <taxon>Streptophyta</taxon>
        <taxon>Embryophyta</taxon>
        <taxon>Tracheophyta</taxon>
        <taxon>Spermatophyta</taxon>
        <taxon>Magnoliopsida</taxon>
        <taxon>Magnoliidae</taxon>
        <taxon>Piperales</taxon>
        <taxon>Aristolochiaceae</taxon>
        <taxon>Aristolochia</taxon>
    </lineage>
</organism>
<dbReference type="InterPro" id="IPR039670">
    <property type="entry name" value="NPC2-like"/>
</dbReference>
<comment type="caution">
    <text evidence="9">The sequence shown here is derived from an EMBL/GenBank/DDBJ whole genome shotgun (WGS) entry which is preliminary data.</text>
</comment>
<dbReference type="GO" id="GO:0032934">
    <property type="term" value="F:sterol binding"/>
    <property type="evidence" value="ECO:0007669"/>
    <property type="project" value="InterPro"/>
</dbReference>
<dbReference type="InterPro" id="IPR014756">
    <property type="entry name" value="Ig_E-set"/>
</dbReference>
<dbReference type="SUPFAM" id="SSF81296">
    <property type="entry name" value="E set domains"/>
    <property type="match status" value="1"/>
</dbReference>
<dbReference type="EMBL" id="JAINDJ010000006">
    <property type="protein sequence ID" value="KAG9445265.1"/>
    <property type="molecule type" value="Genomic_DNA"/>
</dbReference>
<dbReference type="Pfam" id="PF02221">
    <property type="entry name" value="E1_DerP2_DerF2"/>
    <property type="match status" value="1"/>
</dbReference>
<evidence type="ECO:0000256" key="7">
    <source>
        <dbReference type="SAM" id="SignalP"/>
    </source>
</evidence>
<dbReference type="CDD" id="cd00917">
    <property type="entry name" value="PG-PI_TP"/>
    <property type="match status" value="1"/>
</dbReference>
<keyword evidence="10" id="KW-1185">Reference proteome</keyword>
<evidence type="ECO:0000313" key="9">
    <source>
        <dbReference type="EMBL" id="KAG9445265.1"/>
    </source>
</evidence>
<accession>A0AAV7E8T1</accession>
<dbReference type="PANTHER" id="PTHR11306">
    <property type="entry name" value="NIEMANN PICK TYPE C2 PROTEIN NPC2-RELATED"/>
    <property type="match status" value="1"/>
</dbReference>
<gene>
    <name evidence="9" type="ORF">H6P81_016605</name>
</gene>
<evidence type="ECO:0000256" key="4">
    <source>
        <dbReference type="ARBA" id="ARBA00022448"/>
    </source>
</evidence>
<protein>
    <recommendedName>
        <fullName evidence="8">MD-2-related lipid-recognition domain-containing protein</fullName>
    </recommendedName>
</protein>
<reference evidence="9 10" key="1">
    <citation type="submission" date="2021-07" db="EMBL/GenBank/DDBJ databases">
        <title>The Aristolochia fimbriata genome: insights into angiosperm evolution, floral development and chemical biosynthesis.</title>
        <authorList>
            <person name="Jiao Y."/>
        </authorList>
    </citation>
    <scope>NUCLEOTIDE SEQUENCE [LARGE SCALE GENOMIC DNA]</scope>
    <source>
        <strain evidence="9">IBCAS-2021</strain>
        <tissue evidence="9">Leaf</tissue>
    </source>
</reference>
<dbReference type="AlphaFoldDB" id="A0AAV7E8T1"/>
<sequence>MAASCRASFLLCLLFVLLPWTNATNVQYCDHSADYGVKVTGVNISPEPVISGKPATFSISATTDKPISQGKVVIDVFFFGVLIHKETHDLCEETTCPVVSGKFVLSHTQSLPGFTPPGMYTLKMSMVVGPDDQTLTCITFAFRIKFGSSVADS</sequence>
<dbReference type="InterPro" id="IPR033917">
    <property type="entry name" value="ML_PG-PI_TP"/>
</dbReference>
<dbReference type="GO" id="GO:0032366">
    <property type="term" value="P:intracellular sterol transport"/>
    <property type="evidence" value="ECO:0007669"/>
    <property type="project" value="InterPro"/>
</dbReference>
<dbReference type="PANTHER" id="PTHR11306:SF0">
    <property type="entry name" value="PHOSPHATIDYLGLYCEROL_PHOSPHATIDYLINOSITOL TRANSFER PROTEIN"/>
    <property type="match status" value="1"/>
</dbReference>
<dbReference type="SMART" id="SM00737">
    <property type="entry name" value="ML"/>
    <property type="match status" value="1"/>
</dbReference>
<dbReference type="Proteomes" id="UP000825729">
    <property type="component" value="Unassembled WGS sequence"/>
</dbReference>
<keyword evidence="5 7" id="KW-0732">Signal</keyword>
<keyword evidence="4" id="KW-0813">Transport</keyword>
<proteinExistence type="inferred from homology"/>
<feature type="signal peptide" evidence="7">
    <location>
        <begin position="1"/>
        <end position="23"/>
    </location>
</feature>
<evidence type="ECO:0000256" key="1">
    <source>
        <dbReference type="ARBA" id="ARBA00002053"/>
    </source>
</evidence>
<evidence type="ECO:0000256" key="6">
    <source>
        <dbReference type="ARBA" id="ARBA00023055"/>
    </source>
</evidence>